<proteinExistence type="predicted"/>
<dbReference type="EMBL" id="BK016147">
    <property type="protein sequence ID" value="DAF98427.1"/>
    <property type="molecule type" value="Genomic_DNA"/>
</dbReference>
<name>A0A8S5UVF2_9CAUD</name>
<sequence length="143" mass="15275">MQTPPRGQKVWALPLETACPPSCEIFSPRGIFGKLLRVPRSLTRAVMNFLLPRGPRIARGGECAGAKKSKTPPCLGRRTALDAWCIDVGPVGQILNRPVWSPALEAGHSLHGSVPRALARRGPGTASENHALQNAAGGKEWTV</sequence>
<protein>
    <submittedName>
        <fullName evidence="2">Uncharacterized protein</fullName>
    </submittedName>
</protein>
<evidence type="ECO:0000313" key="2">
    <source>
        <dbReference type="EMBL" id="DAF98427.1"/>
    </source>
</evidence>
<evidence type="ECO:0000256" key="1">
    <source>
        <dbReference type="SAM" id="MobiDB-lite"/>
    </source>
</evidence>
<accession>A0A8S5UVF2</accession>
<organism evidence="2">
    <name type="scientific">Siphoviridae sp. ctwfx1</name>
    <dbReference type="NCBI Taxonomy" id="2825732"/>
    <lineage>
        <taxon>Viruses</taxon>
        <taxon>Duplodnaviria</taxon>
        <taxon>Heunggongvirae</taxon>
        <taxon>Uroviricota</taxon>
        <taxon>Caudoviricetes</taxon>
    </lineage>
</organism>
<reference evidence="2" key="1">
    <citation type="journal article" date="2021" name="Proc. Natl. Acad. Sci. U.S.A.">
        <title>A Catalog of Tens of Thousands of Viruses from Human Metagenomes Reveals Hidden Associations with Chronic Diseases.</title>
        <authorList>
            <person name="Tisza M.J."/>
            <person name="Buck C.B."/>
        </authorList>
    </citation>
    <scope>NUCLEOTIDE SEQUENCE</scope>
    <source>
        <strain evidence="2">Ctwfx1</strain>
    </source>
</reference>
<feature type="region of interest" description="Disordered" evidence="1">
    <location>
        <begin position="116"/>
        <end position="143"/>
    </location>
</feature>